<dbReference type="InterPro" id="IPR036047">
    <property type="entry name" value="F-box-like_dom_sf"/>
</dbReference>
<dbReference type="AlphaFoldDB" id="A0A7C8JGY6"/>
<gene>
    <name evidence="2" type="ORF">TWF102_010687</name>
</gene>
<reference evidence="2 3" key="1">
    <citation type="submission" date="2019-06" db="EMBL/GenBank/DDBJ databases">
        <authorList>
            <person name="Palmer J.M."/>
        </authorList>
    </citation>
    <scope>NUCLEOTIDE SEQUENCE [LARGE SCALE GENOMIC DNA]</scope>
    <source>
        <strain evidence="2 3">TWF102</strain>
    </source>
</reference>
<evidence type="ECO:0000313" key="2">
    <source>
        <dbReference type="EMBL" id="KAF3108561.1"/>
    </source>
</evidence>
<dbReference type="InterPro" id="IPR001810">
    <property type="entry name" value="F-box_dom"/>
</dbReference>
<proteinExistence type="predicted"/>
<dbReference type="CDD" id="cd09917">
    <property type="entry name" value="F-box_SF"/>
    <property type="match status" value="1"/>
</dbReference>
<accession>A0A7C8JGY6</accession>
<protein>
    <recommendedName>
        <fullName evidence="1">F-box domain-containing protein</fullName>
    </recommendedName>
</protein>
<sequence>MLSSLAGWPLRTRHGYDDTSDSSATSKVLSLPELFEKVLQFVTTKDINKFRRVSKTWRLFIDTSPRLSTIAFRNPRLFTEGEVPDLCEGYLKFLERHMLEGIRTIEIESTRGHHSGSVGEFKQFQKVAGSKISLSADLQVTQRASSSVHLVFYGYGSTEWQSKAADFVQSRPGDIIKIDGHHYYGYYRQLDNIHGVRCNEVFQAIMATINAFYSFQEEFFVTSISLQTRKLGVLPSLDGPTNFEKERVLWDRHWFKREFKNTAPSLAIRKVSDIGKTMISQRERMGIFLLLFLLYLFLSW</sequence>
<feature type="domain" description="F-box" evidence="1">
    <location>
        <begin position="31"/>
        <end position="70"/>
    </location>
</feature>
<evidence type="ECO:0000313" key="3">
    <source>
        <dbReference type="Proteomes" id="UP000475325"/>
    </source>
</evidence>
<dbReference type="Proteomes" id="UP000475325">
    <property type="component" value="Unassembled WGS sequence"/>
</dbReference>
<dbReference type="SMART" id="SM00256">
    <property type="entry name" value="FBOX"/>
    <property type="match status" value="1"/>
</dbReference>
<evidence type="ECO:0000259" key="1">
    <source>
        <dbReference type="SMART" id="SM00256"/>
    </source>
</evidence>
<organism evidence="2 3">
    <name type="scientific">Orbilia oligospora</name>
    <name type="common">Nematode-trapping fungus</name>
    <name type="synonym">Arthrobotrys oligospora</name>
    <dbReference type="NCBI Taxonomy" id="2813651"/>
    <lineage>
        <taxon>Eukaryota</taxon>
        <taxon>Fungi</taxon>
        <taxon>Dikarya</taxon>
        <taxon>Ascomycota</taxon>
        <taxon>Pezizomycotina</taxon>
        <taxon>Orbiliomycetes</taxon>
        <taxon>Orbiliales</taxon>
        <taxon>Orbiliaceae</taxon>
        <taxon>Orbilia</taxon>
    </lineage>
</organism>
<dbReference type="SUPFAM" id="SSF81383">
    <property type="entry name" value="F-box domain"/>
    <property type="match status" value="1"/>
</dbReference>
<comment type="caution">
    <text evidence="2">The sequence shown here is derived from an EMBL/GenBank/DDBJ whole genome shotgun (WGS) entry which is preliminary data.</text>
</comment>
<dbReference type="Pfam" id="PF00646">
    <property type="entry name" value="F-box"/>
    <property type="match status" value="1"/>
</dbReference>
<dbReference type="EMBL" id="WIQW01000008">
    <property type="protein sequence ID" value="KAF3108561.1"/>
    <property type="molecule type" value="Genomic_DNA"/>
</dbReference>
<name>A0A7C8JGY6_ORBOL</name>